<dbReference type="PANTHER" id="PTHR42776">
    <property type="entry name" value="SERINE PEPTIDASE S9 FAMILY MEMBER"/>
    <property type="match status" value="1"/>
</dbReference>
<dbReference type="GO" id="GO:0004252">
    <property type="term" value="F:serine-type endopeptidase activity"/>
    <property type="evidence" value="ECO:0007669"/>
    <property type="project" value="TreeGrafter"/>
</dbReference>
<keyword evidence="2" id="KW-0378">Hydrolase</keyword>
<reference evidence="6" key="2">
    <citation type="submission" date="2025-09" db="UniProtKB">
        <authorList>
            <consortium name="Ensembl"/>
        </authorList>
    </citation>
    <scope>IDENTIFICATION</scope>
</reference>
<evidence type="ECO:0000313" key="7">
    <source>
        <dbReference type="Proteomes" id="UP000694413"/>
    </source>
</evidence>
<dbReference type="InterPro" id="IPR011042">
    <property type="entry name" value="6-blade_b-propeller_TolB-like"/>
</dbReference>
<feature type="compositionally biased region" description="Low complexity" evidence="3">
    <location>
        <begin position="547"/>
        <end position="561"/>
    </location>
</feature>
<dbReference type="AlphaFoldDB" id="A0A8D2NKZ7"/>
<evidence type="ECO:0000259" key="5">
    <source>
        <dbReference type="Pfam" id="PF19283"/>
    </source>
</evidence>
<dbReference type="Proteomes" id="UP000694413">
    <property type="component" value="Unassembled WGS sequence"/>
</dbReference>
<dbReference type="Gene3D" id="2.120.10.30">
    <property type="entry name" value="TolB, C-terminal domain"/>
    <property type="match status" value="1"/>
</dbReference>
<protein>
    <recommendedName>
        <fullName evidence="8">Acylamino-acid-releasing enzyme</fullName>
    </recommendedName>
</protein>
<keyword evidence="7" id="KW-1185">Reference proteome</keyword>
<dbReference type="FunFam" id="2.120.10.30:FF:000189">
    <property type="entry name" value="Acylaminoacyl-peptide hydrolase"/>
    <property type="match status" value="1"/>
</dbReference>
<dbReference type="SUPFAM" id="SSF50993">
    <property type="entry name" value="Peptidase/esterase 'gauge' domain"/>
    <property type="match status" value="1"/>
</dbReference>
<organism evidence="6 7">
    <name type="scientific">Zonotrichia albicollis</name>
    <name type="common">White-throated sparrow</name>
    <name type="synonym">Fringilla albicollis</name>
    <dbReference type="NCBI Taxonomy" id="44394"/>
    <lineage>
        <taxon>Eukaryota</taxon>
        <taxon>Metazoa</taxon>
        <taxon>Chordata</taxon>
        <taxon>Craniata</taxon>
        <taxon>Vertebrata</taxon>
        <taxon>Euteleostomi</taxon>
        <taxon>Archelosauria</taxon>
        <taxon>Archosauria</taxon>
        <taxon>Dinosauria</taxon>
        <taxon>Saurischia</taxon>
        <taxon>Theropoda</taxon>
        <taxon>Coelurosauria</taxon>
        <taxon>Aves</taxon>
        <taxon>Neognathae</taxon>
        <taxon>Neoaves</taxon>
        <taxon>Telluraves</taxon>
        <taxon>Australaves</taxon>
        <taxon>Passeriformes</taxon>
        <taxon>Passerellidae</taxon>
        <taxon>Zonotrichia</taxon>
    </lineage>
</organism>
<dbReference type="Gene3D" id="3.40.50.1820">
    <property type="entry name" value="alpha/beta hydrolase"/>
    <property type="match status" value="1"/>
</dbReference>
<evidence type="ECO:0000313" key="6">
    <source>
        <dbReference type="Ensembl" id="ENSZALP00000022948.1"/>
    </source>
</evidence>
<dbReference type="InterPro" id="IPR045550">
    <property type="entry name" value="AARE_N"/>
</dbReference>
<feature type="region of interest" description="Disordered" evidence="3">
    <location>
        <begin position="610"/>
        <end position="640"/>
    </location>
</feature>
<dbReference type="Ensembl" id="ENSZALT00000029788.1">
    <property type="protein sequence ID" value="ENSZALP00000022948.1"/>
    <property type="gene ID" value="ENSZALG00000017781.1"/>
</dbReference>
<name>A0A8D2NKZ7_ZONAL</name>
<feature type="domain" description="AB hydrolase-1" evidence="4">
    <location>
        <begin position="312"/>
        <end position="460"/>
    </location>
</feature>
<comment type="similarity">
    <text evidence="1">Belongs to the peptidase S9C family.</text>
</comment>
<dbReference type="Pfam" id="PF00561">
    <property type="entry name" value="Abhydrolase_1"/>
    <property type="match status" value="1"/>
</dbReference>
<dbReference type="InterPro" id="IPR000073">
    <property type="entry name" value="AB_hydrolase_1"/>
</dbReference>
<dbReference type="Pfam" id="PF19283">
    <property type="entry name" value="APEH_N"/>
    <property type="match status" value="1"/>
</dbReference>
<feature type="domain" description="Acylamino-acid-releasing enzyme N-terminal" evidence="5">
    <location>
        <begin position="21"/>
        <end position="251"/>
    </location>
</feature>
<evidence type="ECO:0008006" key="8">
    <source>
        <dbReference type="Google" id="ProtNLM"/>
    </source>
</evidence>
<reference evidence="6" key="1">
    <citation type="submission" date="2025-08" db="UniProtKB">
        <authorList>
            <consortium name="Ensembl"/>
        </authorList>
    </citation>
    <scope>IDENTIFICATION</scope>
</reference>
<evidence type="ECO:0000256" key="2">
    <source>
        <dbReference type="ARBA" id="ARBA00022801"/>
    </source>
</evidence>
<evidence type="ECO:0000256" key="3">
    <source>
        <dbReference type="SAM" id="MobiDB-lite"/>
    </source>
</evidence>
<evidence type="ECO:0000256" key="1">
    <source>
        <dbReference type="ARBA" id="ARBA00010040"/>
    </source>
</evidence>
<accession>A0A8D2NKZ7</accession>
<feature type="region of interest" description="Disordered" evidence="3">
    <location>
        <begin position="522"/>
        <end position="574"/>
    </location>
</feature>
<dbReference type="SUPFAM" id="SSF53474">
    <property type="entry name" value="alpha/beta-Hydrolases"/>
    <property type="match status" value="1"/>
</dbReference>
<proteinExistence type="inferred from homology"/>
<sequence length="677" mass="71404">MPGGTGRGADGSVPQGKQFVYHEDWGEALSTRSVPVLCVLDLQGLSLSVLEGVPEHLSPGQALWSPDDRGVVFVGWWHKPFRLGLNACSNRRSGIFYLDLASGCCELLSAEERSVCSPRLSPDGQRLLYLEGAVGGPHRQCLRLRMLTWQTRQTVTVLDVVQEPTEAFAGLYTEVLPPRCWAADSRRAVLGTPQRSRTDLLLVDTEACTVTNLTAGSSEGCWELLTLQWDLLVATCSAPHHPPSLVVAVLPPAGQELPLGWVPVEDTPTVPGVTWKTLTIQPPCSGQGPDAQDTQAFEALLLSPSDGTPPHPLVVCPHGGPHAVFDARWRPSMAALCQLGFAVLLVNYRGSLGFGQASISSLLSRVGEQDVADTQVRGAGLRVLGGCCWEDAAVWVPMVGAPWVQLAVEQALHREPLDPHRLALLAGSHGAFIALHLLAREPERYQACALRSPVSNLPALLGTSDIPDWRYTSLGLPYSFERVPCAEDVATMLRRSPIAQAAQVGQGEDGCGVPGVGCQAPTEGSAAGADTSVAVRGRPGPARQPHAGAGAVPGAAGQGCASTVSGVQGEPGGSSGVLDGHLPILPLPTGCCGTQRVATHWLVWRRRPMSSRTVPTGSSSTWGSPGGMGQAGTAPSAHSGPGLCQPQGDCWAWGPHQDQRQMESVKPGAGMWVGVWC</sequence>
<dbReference type="InterPro" id="IPR029058">
    <property type="entry name" value="AB_hydrolase_fold"/>
</dbReference>
<dbReference type="PANTHER" id="PTHR42776:SF4">
    <property type="entry name" value="ACYLAMINO-ACID-RELEASING ENZYME"/>
    <property type="match status" value="1"/>
</dbReference>
<evidence type="ECO:0000259" key="4">
    <source>
        <dbReference type="Pfam" id="PF00561"/>
    </source>
</evidence>